<feature type="transmembrane region" description="Helical" evidence="2">
    <location>
        <begin position="335"/>
        <end position="355"/>
    </location>
</feature>
<keyword evidence="2" id="KW-0812">Transmembrane</keyword>
<feature type="transmembrane region" description="Helical" evidence="2">
    <location>
        <begin position="121"/>
        <end position="139"/>
    </location>
</feature>
<name>A0ABW6WMR7_9ACTN</name>
<evidence type="ECO:0008006" key="5">
    <source>
        <dbReference type="Google" id="ProtNLM"/>
    </source>
</evidence>
<evidence type="ECO:0000256" key="2">
    <source>
        <dbReference type="SAM" id="Phobius"/>
    </source>
</evidence>
<evidence type="ECO:0000313" key="4">
    <source>
        <dbReference type="Proteomes" id="UP001602245"/>
    </source>
</evidence>
<dbReference type="RefSeq" id="WP_157297174.1">
    <property type="nucleotide sequence ID" value="NZ_JBIAZU010000005.1"/>
</dbReference>
<feature type="transmembrane region" description="Helical" evidence="2">
    <location>
        <begin position="151"/>
        <end position="171"/>
    </location>
</feature>
<proteinExistence type="predicted"/>
<keyword evidence="2" id="KW-0472">Membrane</keyword>
<comment type="caution">
    <text evidence="3">The sequence shown here is derived from an EMBL/GenBank/DDBJ whole genome shotgun (WGS) entry which is preliminary data.</text>
</comment>
<feature type="transmembrane region" description="Helical" evidence="2">
    <location>
        <begin position="203"/>
        <end position="223"/>
    </location>
</feature>
<protein>
    <recommendedName>
        <fullName evidence="5">Integral membrane protein</fullName>
    </recommendedName>
</protein>
<feature type="transmembrane region" description="Helical" evidence="2">
    <location>
        <begin position="178"/>
        <end position="197"/>
    </location>
</feature>
<feature type="transmembrane region" description="Helical" evidence="2">
    <location>
        <begin position="392"/>
        <end position="411"/>
    </location>
</feature>
<sequence length="417" mass="42192">MRTRTRRQGPVGAGRHAPAVRARARHAAEPPPVLEEIAPPTSVRGARHAPARRAYLTATLLRCGLYLGPLSVAIAGGGSLGQVAWPVPLVALLLGWTAAQTLTCAGVAVARRAGPSAACRLVGTGFAAVTGVWCALVWIAPSALLGPHRGLALVVGLGGLATLATVTAALVTRAEADVVRWCVPCWLLAVAALVALAGSPVPWLPIGTLLPAAIVVPLVRAFRPAMLPGTRRSFRLTGPELRQATGYLIIGASQAISVGLVWRAGPSGSTAPFWLPLLLAVPILEALIGWSTEAGHDPAGRRGVTAVTLAGLLPPLAMGCALAVAAYRTTATADVLALAGGTLLGGVFAVTYLLAARGRTGIAAAMAVSPPLVTVALKILPLPAAGPLPDAVGALAVTHLAGLLAVALTAADHRRLS</sequence>
<feature type="transmembrane region" description="Helical" evidence="2">
    <location>
        <begin position="54"/>
        <end position="75"/>
    </location>
</feature>
<dbReference type="EMBL" id="JBIAZU010000005">
    <property type="protein sequence ID" value="MFF5293447.1"/>
    <property type="molecule type" value="Genomic_DNA"/>
</dbReference>
<accession>A0ABW6WMR7</accession>
<reference evidence="3 4" key="1">
    <citation type="submission" date="2024-10" db="EMBL/GenBank/DDBJ databases">
        <title>The Natural Products Discovery Center: Release of the First 8490 Sequenced Strains for Exploring Actinobacteria Biosynthetic Diversity.</title>
        <authorList>
            <person name="Kalkreuter E."/>
            <person name="Kautsar S.A."/>
            <person name="Yang D."/>
            <person name="Bader C.D."/>
            <person name="Teijaro C.N."/>
            <person name="Fluegel L."/>
            <person name="Davis C.M."/>
            <person name="Simpson J.R."/>
            <person name="Lauterbach L."/>
            <person name="Steele A.D."/>
            <person name="Gui C."/>
            <person name="Meng S."/>
            <person name="Li G."/>
            <person name="Viehrig K."/>
            <person name="Ye F."/>
            <person name="Su P."/>
            <person name="Kiefer A.F."/>
            <person name="Nichols A."/>
            <person name="Cepeda A.J."/>
            <person name="Yan W."/>
            <person name="Fan B."/>
            <person name="Jiang Y."/>
            <person name="Adhikari A."/>
            <person name="Zheng C.-J."/>
            <person name="Schuster L."/>
            <person name="Cowan T.M."/>
            <person name="Smanski M.J."/>
            <person name="Chevrette M.G."/>
            <person name="De Carvalho L.P.S."/>
            <person name="Shen B."/>
        </authorList>
    </citation>
    <scope>NUCLEOTIDE SEQUENCE [LARGE SCALE GENOMIC DNA]</scope>
    <source>
        <strain evidence="3 4">NPDC000087</strain>
    </source>
</reference>
<evidence type="ECO:0000256" key="1">
    <source>
        <dbReference type="SAM" id="MobiDB-lite"/>
    </source>
</evidence>
<keyword evidence="2" id="KW-1133">Transmembrane helix</keyword>
<feature type="region of interest" description="Disordered" evidence="1">
    <location>
        <begin position="1"/>
        <end position="28"/>
    </location>
</feature>
<gene>
    <name evidence="3" type="ORF">ACFY35_28775</name>
</gene>
<feature type="transmembrane region" description="Helical" evidence="2">
    <location>
        <begin position="304"/>
        <end position="329"/>
    </location>
</feature>
<keyword evidence="4" id="KW-1185">Reference proteome</keyword>
<feature type="transmembrane region" description="Helical" evidence="2">
    <location>
        <begin position="271"/>
        <end position="292"/>
    </location>
</feature>
<dbReference type="Proteomes" id="UP001602245">
    <property type="component" value="Unassembled WGS sequence"/>
</dbReference>
<organism evidence="3 4">
    <name type="scientific">Paractinoplanes globisporus</name>
    <dbReference type="NCBI Taxonomy" id="113565"/>
    <lineage>
        <taxon>Bacteria</taxon>
        <taxon>Bacillati</taxon>
        <taxon>Actinomycetota</taxon>
        <taxon>Actinomycetes</taxon>
        <taxon>Micromonosporales</taxon>
        <taxon>Micromonosporaceae</taxon>
        <taxon>Paractinoplanes</taxon>
    </lineage>
</organism>
<feature type="transmembrane region" description="Helical" evidence="2">
    <location>
        <begin position="362"/>
        <end position="380"/>
    </location>
</feature>
<evidence type="ECO:0000313" key="3">
    <source>
        <dbReference type="EMBL" id="MFF5293447.1"/>
    </source>
</evidence>
<feature type="transmembrane region" description="Helical" evidence="2">
    <location>
        <begin position="244"/>
        <end position="265"/>
    </location>
</feature>
<feature type="transmembrane region" description="Helical" evidence="2">
    <location>
        <begin position="87"/>
        <end position="109"/>
    </location>
</feature>